<dbReference type="AlphaFoldDB" id="A0AAP0F100"/>
<sequence>MLCTKENMEELSKVEKNHMWNAVKECLYNSDIEAYNDATIKHMGSLWEKWRSKLNVDYVRPCKSREEAVRNVPEDMDPHDWEWLVNNKYLTAKFKEASDRNSINWSKAIKMPHHTGNKPNRELKCQKDEIRKTIQSNPSHTDLEIIEKCFGPQRHGHVFGYRGWNQEKAFRGV</sequence>
<dbReference type="PANTHER" id="PTHR33499:SF40">
    <property type="entry name" value="TRANSPOSASE-ASSOCIATED DOMAIN-CONTAINING PROTEIN"/>
    <property type="match status" value="1"/>
</dbReference>
<name>A0AAP0F100_9MAGN</name>
<dbReference type="EMBL" id="JBBNAG010000010">
    <property type="protein sequence ID" value="KAK9100472.1"/>
    <property type="molecule type" value="Genomic_DNA"/>
</dbReference>
<protein>
    <submittedName>
        <fullName evidence="1">Uncharacterized protein</fullName>
    </submittedName>
</protein>
<evidence type="ECO:0000313" key="1">
    <source>
        <dbReference type="EMBL" id="KAK9100472.1"/>
    </source>
</evidence>
<organism evidence="1 2">
    <name type="scientific">Stephania cephalantha</name>
    <dbReference type="NCBI Taxonomy" id="152367"/>
    <lineage>
        <taxon>Eukaryota</taxon>
        <taxon>Viridiplantae</taxon>
        <taxon>Streptophyta</taxon>
        <taxon>Embryophyta</taxon>
        <taxon>Tracheophyta</taxon>
        <taxon>Spermatophyta</taxon>
        <taxon>Magnoliopsida</taxon>
        <taxon>Ranunculales</taxon>
        <taxon>Menispermaceae</taxon>
        <taxon>Menispermoideae</taxon>
        <taxon>Cissampelideae</taxon>
        <taxon>Stephania</taxon>
    </lineage>
</organism>
<proteinExistence type="predicted"/>
<evidence type="ECO:0000313" key="2">
    <source>
        <dbReference type="Proteomes" id="UP001419268"/>
    </source>
</evidence>
<keyword evidence="2" id="KW-1185">Reference proteome</keyword>
<accession>A0AAP0F100</accession>
<reference evidence="1 2" key="1">
    <citation type="submission" date="2024-01" db="EMBL/GenBank/DDBJ databases">
        <title>Genome assemblies of Stephania.</title>
        <authorList>
            <person name="Yang L."/>
        </authorList>
    </citation>
    <scope>NUCLEOTIDE SEQUENCE [LARGE SCALE GENOMIC DNA]</scope>
    <source>
        <strain evidence="1">JXDWG</strain>
        <tissue evidence="1">Leaf</tissue>
    </source>
</reference>
<gene>
    <name evidence="1" type="ORF">Scep_023902</name>
</gene>
<dbReference type="Proteomes" id="UP001419268">
    <property type="component" value="Unassembled WGS sequence"/>
</dbReference>
<comment type="caution">
    <text evidence="1">The sequence shown here is derived from an EMBL/GenBank/DDBJ whole genome shotgun (WGS) entry which is preliminary data.</text>
</comment>
<dbReference type="PANTHER" id="PTHR33499">
    <property type="entry name" value="OS12G0282400 PROTEIN-RELATED"/>
    <property type="match status" value="1"/>
</dbReference>